<sequence>MRNGESLYSPYNMIKMVLLLCNGGNKPILNNGYEFHDIQEPIFARRGNVKETINDPVFISNLINWGTKNRLNEFCFTFFLRDDIKKYIRGDLVKPDMNVTLGGHSLNYQLDTIKNTIFESKDQLKFFSRAYTSLVDWRGQTVQKRQAITVIEY</sequence>
<name>A0ABV9DGS5_9BACI</name>
<evidence type="ECO:0000313" key="1">
    <source>
        <dbReference type="EMBL" id="MFC4557992.1"/>
    </source>
</evidence>
<organism evidence="1 2">
    <name type="scientific">Virgibacillus kekensis</name>
    <dbReference type="NCBI Taxonomy" id="202261"/>
    <lineage>
        <taxon>Bacteria</taxon>
        <taxon>Bacillati</taxon>
        <taxon>Bacillota</taxon>
        <taxon>Bacilli</taxon>
        <taxon>Bacillales</taxon>
        <taxon>Bacillaceae</taxon>
        <taxon>Virgibacillus</taxon>
    </lineage>
</organism>
<dbReference type="Proteomes" id="UP001595989">
    <property type="component" value="Unassembled WGS sequence"/>
</dbReference>
<keyword evidence="2" id="KW-1185">Reference proteome</keyword>
<dbReference type="EMBL" id="JBHSFU010000004">
    <property type="protein sequence ID" value="MFC4557992.1"/>
    <property type="molecule type" value="Genomic_DNA"/>
</dbReference>
<comment type="caution">
    <text evidence="1">The sequence shown here is derived from an EMBL/GenBank/DDBJ whole genome shotgun (WGS) entry which is preliminary data.</text>
</comment>
<reference evidence="2" key="1">
    <citation type="journal article" date="2019" name="Int. J. Syst. Evol. Microbiol.">
        <title>The Global Catalogue of Microorganisms (GCM) 10K type strain sequencing project: providing services to taxonomists for standard genome sequencing and annotation.</title>
        <authorList>
            <consortium name="The Broad Institute Genomics Platform"/>
            <consortium name="The Broad Institute Genome Sequencing Center for Infectious Disease"/>
            <person name="Wu L."/>
            <person name="Ma J."/>
        </authorList>
    </citation>
    <scope>NUCLEOTIDE SEQUENCE [LARGE SCALE GENOMIC DNA]</scope>
    <source>
        <strain evidence="2">CGMCC 4.7426</strain>
    </source>
</reference>
<proteinExistence type="predicted"/>
<protein>
    <submittedName>
        <fullName evidence="1">Uncharacterized protein</fullName>
    </submittedName>
</protein>
<gene>
    <name evidence="1" type="ORF">ACFO3D_07195</name>
</gene>
<evidence type="ECO:0000313" key="2">
    <source>
        <dbReference type="Proteomes" id="UP001595989"/>
    </source>
</evidence>
<accession>A0ABV9DGS5</accession>
<dbReference type="RefSeq" id="WP_390294258.1">
    <property type="nucleotide sequence ID" value="NZ_JBHSFU010000004.1"/>
</dbReference>